<name>A0ABV4BX89_9MYCO</name>
<proteinExistence type="predicted"/>
<evidence type="ECO:0000313" key="1">
    <source>
        <dbReference type="EMBL" id="MEY8013635.1"/>
    </source>
</evidence>
<evidence type="ECO:0000313" key="2">
    <source>
        <dbReference type="Proteomes" id="UP001564760"/>
    </source>
</evidence>
<comment type="caution">
    <text evidence="1">The sequence shown here is derived from an EMBL/GenBank/DDBJ whole genome shotgun (WGS) entry which is preliminary data.</text>
</comment>
<reference evidence="1 2" key="1">
    <citation type="submission" date="2024-08" db="EMBL/GenBank/DDBJ databases">
        <title>Mycobacterium servetensis sp. nov., a novel rapid-growing mycobacterial species recovered from a human patient in Zaragoza, Spain.</title>
        <authorList>
            <person name="Tristancho-Baro A.I."/>
            <person name="Buenestado-Serrano S."/>
            <person name="Garcia De Viedma D."/>
            <person name="Milagro-Beamonte A."/>
            <person name="Burillo N."/>
            <person name="Sanz S."/>
            <person name="Lopez-Calleja A.I."/>
            <person name="Penas-Utrilla D."/>
            <person name="Guardingo M."/>
            <person name="Garcia M.J."/>
            <person name="Vinuelas-Bayon J."/>
        </authorList>
    </citation>
    <scope>NUCLEOTIDE SEQUENCE [LARGE SCALE GENOMIC DNA]</scope>
    <source>
        <strain evidence="2">HUMS_12744610</strain>
    </source>
</reference>
<evidence type="ECO:0008006" key="3">
    <source>
        <dbReference type="Google" id="ProtNLM"/>
    </source>
</evidence>
<dbReference type="EMBL" id="JBGEDP010000001">
    <property type="protein sequence ID" value="MEY8013635.1"/>
    <property type="molecule type" value="Genomic_DNA"/>
</dbReference>
<organism evidence="1 2">
    <name type="scientific">Mycobacterium servetii</name>
    <dbReference type="NCBI Taxonomy" id="3237418"/>
    <lineage>
        <taxon>Bacteria</taxon>
        <taxon>Bacillati</taxon>
        <taxon>Actinomycetota</taxon>
        <taxon>Actinomycetes</taxon>
        <taxon>Mycobacteriales</taxon>
        <taxon>Mycobacteriaceae</taxon>
        <taxon>Mycobacterium</taxon>
    </lineage>
</organism>
<accession>A0ABV4BX89</accession>
<dbReference type="RefSeq" id="WP_369736301.1">
    <property type="nucleotide sequence ID" value="NZ_JBGEDP010000001.1"/>
</dbReference>
<protein>
    <recommendedName>
        <fullName evidence="3">Transposase</fullName>
    </recommendedName>
</protein>
<sequence length="100" mass="11495">MWDKSGRPLLDQWQPGLAEVPMPVCALPGCVLWAELDGGWCRSHHVRWRQRGRPPTAEFIAYCASYGEDRFDLRPLPKLLRLEIGYGLQCRVDEPVTNFV</sequence>
<keyword evidence="2" id="KW-1185">Reference proteome</keyword>
<gene>
    <name evidence="1" type="ORF">AB8998_00435</name>
</gene>
<dbReference type="Proteomes" id="UP001564760">
    <property type="component" value="Unassembled WGS sequence"/>
</dbReference>